<comment type="similarity">
    <text evidence="1">Belongs to the metallo-beta-lactamase superfamily. Class-B beta-lactamase family.</text>
</comment>
<dbReference type="KEGG" id="sfol:H3H32_25925"/>
<keyword evidence="4" id="KW-1185">Reference proteome</keyword>
<accession>A0A7G5GR81</accession>
<organism evidence="3 4">
    <name type="scientific">Spirosoma foliorum</name>
    <dbReference type="NCBI Taxonomy" id="2710596"/>
    <lineage>
        <taxon>Bacteria</taxon>
        <taxon>Pseudomonadati</taxon>
        <taxon>Bacteroidota</taxon>
        <taxon>Cytophagia</taxon>
        <taxon>Cytophagales</taxon>
        <taxon>Cytophagaceae</taxon>
        <taxon>Spirosoma</taxon>
    </lineage>
</organism>
<evidence type="ECO:0000256" key="1">
    <source>
        <dbReference type="ARBA" id="ARBA00005250"/>
    </source>
</evidence>
<dbReference type="AlphaFoldDB" id="A0A7G5GR81"/>
<protein>
    <submittedName>
        <fullName evidence="3">MBL fold metallo-hydrolase</fullName>
    </submittedName>
</protein>
<feature type="domain" description="Metallo-beta-lactamase" evidence="2">
    <location>
        <begin position="50"/>
        <end position="227"/>
    </location>
</feature>
<sequence length="300" mass="33724">MNRRRFVQHTALTLGSVSLFHQALFANRLADDPFKMKMVRDNVGVFTEKGGTIAYLRTKEGWVVVDSEFPEQAQHLIDALKKTDDKAFPLLINTHHHGDHTSGNIAFKDMVGHVVAHENSLKNQKAVAEKAKTEDKQLYPDTTFKDGWKTKVGSERIRAYYFGPGHTDGDGLIHFENANVLHMGDLMSNRRYPFIDKSAGASIKNWITILDKTLTTFDNQTIFVFGHAFDPEKITGNKEDIKAFKDYLEKLLVFVGSEVKSGKPKEEILKATVIPGVTEWQGDGIIRSLQAAYDEITTGK</sequence>
<dbReference type="PANTHER" id="PTHR42951:SF4">
    <property type="entry name" value="ACYL-COENZYME A THIOESTERASE MBLAC2"/>
    <property type="match status" value="1"/>
</dbReference>
<dbReference type="RefSeq" id="WP_182458655.1">
    <property type="nucleotide sequence ID" value="NZ_CP059732.1"/>
</dbReference>
<dbReference type="Gene3D" id="3.60.15.10">
    <property type="entry name" value="Ribonuclease Z/Hydroxyacylglutathione hydrolase-like"/>
    <property type="match status" value="1"/>
</dbReference>
<reference evidence="3 4" key="1">
    <citation type="submission" date="2020-07" db="EMBL/GenBank/DDBJ databases">
        <title>Spirosoma foliorum sp. nov., isolated from the leaves on the Nejang mountain Korea, Republic of.</title>
        <authorList>
            <person name="Ho H."/>
            <person name="Lee Y.-J."/>
            <person name="Nurcahyanto D.-A."/>
            <person name="Kim S.-G."/>
        </authorList>
    </citation>
    <scope>NUCLEOTIDE SEQUENCE [LARGE SCALE GENOMIC DNA]</scope>
    <source>
        <strain evidence="3 4">PL0136</strain>
    </source>
</reference>
<dbReference type="GO" id="GO:0017001">
    <property type="term" value="P:antibiotic catabolic process"/>
    <property type="evidence" value="ECO:0007669"/>
    <property type="project" value="UniProtKB-ARBA"/>
</dbReference>
<dbReference type="CDD" id="cd16282">
    <property type="entry name" value="metallo-hydrolase-like_MBL-fold"/>
    <property type="match status" value="1"/>
</dbReference>
<gene>
    <name evidence="3" type="ORF">H3H32_25925</name>
</gene>
<dbReference type="SMART" id="SM00849">
    <property type="entry name" value="Lactamase_B"/>
    <property type="match status" value="1"/>
</dbReference>
<evidence type="ECO:0000259" key="2">
    <source>
        <dbReference type="SMART" id="SM00849"/>
    </source>
</evidence>
<dbReference type="PANTHER" id="PTHR42951">
    <property type="entry name" value="METALLO-BETA-LACTAMASE DOMAIN-CONTAINING"/>
    <property type="match status" value="1"/>
</dbReference>
<dbReference type="GO" id="GO:0016787">
    <property type="term" value="F:hydrolase activity"/>
    <property type="evidence" value="ECO:0007669"/>
    <property type="project" value="UniProtKB-KW"/>
</dbReference>
<proteinExistence type="inferred from homology"/>
<dbReference type="InterPro" id="IPR036866">
    <property type="entry name" value="RibonucZ/Hydroxyglut_hydro"/>
</dbReference>
<dbReference type="Pfam" id="PF00753">
    <property type="entry name" value="Lactamase_B"/>
    <property type="match status" value="1"/>
</dbReference>
<dbReference type="SUPFAM" id="SSF56281">
    <property type="entry name" value="Metallo-hydrolase/oxidoreductase"/>
    <property type="match status" value="1"/>
</dbReference>
<name>A0A7G5GR81_9BACT</name>
<dbReference type="EMBL" id="CP059732">
    <property type="protein sequence ID" value="QMW01373.1"/>
    <property type="molecule type" value="Genomic_DNA"/>
</dbReference>
<dbReference type="InterPro" id="IPR001279">
    <property type="entry name" value="Metallo-B-lactamas"/>
</dbReference>
<evidence type="ECO:0000313" key="4">
    <source>
        <dbReference type="Proteomes" id="UP000515369"/>
    </source>
</evidence>
<dbReference type="Proteomes" id="UP000515369">
    <property type="component" value="Chromosome"/>
</dbReference>
<dbReference type="InterPro" id="IPR050855">
    <property type="entry name" value="NDM-1-like"/>
</dbReference>
<keyword evidence="3" id="KW-0378">Hydrolase</keyword>
<evidence type="ECO:0000313" key="3">
    <source>
        <dbReference type="EMBL" id="QMW01373.1"/>
    </source>
</evidence>